<organism evidence="1 2">
    <name type="scientific">Araneus ventricosus</name>
    <name type="common">Orbweaver spider</name>
    <name type="synonym">Epeira ventricosa</name>
    <dbReference type="NCBI Taxonomy" id="182803"/>
    <lineage>
        <taxon>Eukaryota</taxon>
        <taxon>Metazoa</taxon>
        <taxon>Ecdysozoa</taxon>
        <taxon>Arthropoda</taxon>
        <taxon>Chelicerata</taxon>
        <taxon>Arachnida</taxon>
        <taxon>Araneae</taxon>
        <taxon>Araneomorphae</taxon>
        <taxon>Entelegynae</taxon>
        <taxon>Araneoidea</taxon>
        <taxon>Araneidae</taxon>
        <taxon>Araneus</taxon>
    </lineage>
</organism>
<keyword evidence="2" id="KW-1185">Reference proteome</keyword>
<accession>A0A4Y2GJU3</accession>
<dbReference type="EMBL" id="BGPR01099791">
    <property type="protein sequence ID" value="GBM53863.1"/>
    <property type="molecule type" value="Genomic_DNA"/>
</dbReference>
<dbReference type="AlphaFoldDB" id="A0A4Y2GJU3"/>
<evidence type="ECO:0000313" key="1">
    <source>
        <dbReference type="EMBL" id="GBM53863.1"/>
    </source>
</evidence>
<proteinExistence type="predicted"/>
<evidence type="ECO:0000313" key="2">
    <source>
        <dbReference type="Proteomes" id="UP000499080"/>
    </source>
</evidence>
<dbReference type="Proteomes" id="UP000499080">
    <property type="component" value="Unassembled WGS sequence"/>
</dbReference>
<reference evidence="1 2" key="1">
    <citation type="journal article" date="2019" name="Sci. Rep.">
        <title>Orb-weaving spider Araneus ventricosus genome elucidates the spidroin gene catalogue.</title>
        <authorList>
            <person name="Kono N."/>
            <person name="Nakamura H."/>
            <person name="Ohtoshi R."/>
            <person name="Moran D.A.P."/>
            <person name="Shinohara A."/>
            <person name="Yoshida Y."/>
            <person name="Fujiwara M."/>
            <person name="Mori M."/>
            <person name="Tomita M."/>
            <person name="Arakawa K."/>
        </authorList>
    </citation>
    <scope>NUCLEOTIDE SEQUENCE [LARGE SCALE GENOMIC DNA]</scope>
</reference>
<comment type="caution">
    <text evidence="1">The sequence shown here is derived from an EMBL/GenBank/DDBJ whole genome shotgun (WGS) entry which is preliminary data.</text>
</comment>
<protein>
    <submittedName>
        <fullName evidence="1">Uncharacterized protein</fullName>
    </submittedName>
</protein>
<gene>
    <name evidence="1" type="ORF">AVEN_189601_1</name>
</gene>
<name>A0A4Y2GJU3_ARAVE</name>
<sequence>MDSKWWNSKELKIQNSNRRLQFGPRCEASGRTMDLPTLAPRVEARNETRNPPCRGGGVTGERNSATLNVVSKLLALELNSSQLQDKQADAILYTGKCK</sequence>